<dbReference type="InterPro" id="IPR051531">
    <property type="entry name" value="N-acetyltransferase"/>
</dbReference>
<evidence type="ECO:0000256" key="2">
    <source>
        <dbReference type="ARBA" id="ARBA00023315"/>
    </source>
</evidence>
<dbReference type="Gene3D" id="3.40.630.30">
    <property type="match status" value="1"/>
</dbReference>
<keyword evidence="6" id="KW-1185">Reference proteome</keyword>
<feature type="domain" description="N-acetyltransferase" evidence="4">
    <location>
        <begin position="10"/>
        <end position="150"/>
    </location>
</feature>
<organism evidence="5 6">
    <name type="scientific">Olleya namhaensis</name>
    <dbReference type="NCBI Taxonomy" id="1144750"/>
    <lineage>
        <taxon>Bacteria</taxon>
        <taxon>Pseudomonadati</taxon>
        <taxon>Bacteroidota</taxon>
        <taxon>Flavobacteriia</taxon>
        <taxon>Flavobacteriales</taxon>
        <taxon>Flavobacteriaceae</taxon>
    </lineage>
</organism>
<dbReference type="GO" id="GO:0016747">
    <property type="term" value="F:acyltransferase activity, transferring groups other than amino-acyl groups"/>
    <property type="evidence" value="ECO:0007669"/>
    <property type="project" value="InterPro"/>
</dbReference>
<reference evidence="6" key="1">
    <citation type="submission" date="2016-10" db="EMBL/GenBank/DDBJ databases">
        <authorList>
            <person name="Varghese N."/>
            <person name="Submissions S."/>
        </authorList>
    </citation>
    <scope>NUCLEOTIDE SEQUENCE [LARGE SCALE GENOMIC DNA]</scope>
    <source>
        <strain evidence="6">DSM 28881</strain>
    </source>
</reference>
<dbReference type="RefSeq" id="WP_090837294.1">
    <property type="nucleotide sequence ID" value="NZ_FORM01000001.1"/>
</dbReference>
<keyword evidence="2" id="KW-0012">Acyltransferase</keyword>
<evidence type="ECO:0000313" key="6">
    <source>
        <dbReference type="Proteomes" id="UP000199559"/>
    </source>
</evidence>
<name>A0A1I3JVX5_9FLAO</name>
<protein>
    <submittedName>
        <fullName evidence="5">Ribosomal-protein-alanine N-acetyltransferase</fullName>
    </submittedName>
</protein>
<accession>A0A1I3JVX5</accession>
<dbReference type="InterPro" id="IPR000182">
    <property type="entry name" value="GNAT_dom"/>
</dbReference>
<dbReference type="SUPFAM" id="SSF55729">
    <property type="entry name" value="Acyl-CoA N-acyltransferases (Nat)"/>
    <property type="match status" value="1"/>
</dbReference>
<dbReference type="EMBL" id="FORM01000001">
    <property type="protein sequence ID" value="SFI64334.1"/>
    <property type="molecule type" value="Genomic_DNA"/>
</dbReference>
<dbReference type="PANTHER" id="PTHR43792">
    <property type="entry name" value="GNAT FAMILY, PUTATIVE (AFU_ORTHOLOGUE AFUA_3G00765)-RELATED-RELATED"/>
    <property type="match status" value="1"/>
</dbReference>
<evidence type="ECO:0000259" key="4">
    <source>
        <dbReference type="Pfam" id="PF13302"/>
    </source>
</evidence>
<evidence type="ECO:0000313" key="5">
    <source>
        <dbReference type="EMBL" id="SFI64334.1"/>
    </source>
</evidence>
<keyword evidence="1 5" id="KW-0808">Transferase</keyword>
<dbReference type="Pfam" id="PF13302">
    <property type="entry name" value="Acetyltransf_3"/>
    <property type="match status" value="1"/>
</dbReference>
<gene>
    <name evidence="5" type="ORF">SAMN05443431_101574</name>
</gene>
<evidence type="ECO:0000256" key="1">
    <source>
        <dbReference type="ARBA" id="ARBA00022679"/>
    </source>
</evidence>
<dbReference type="InterPro" id="IPR016181">
    <property type="entry name" value="Acyl_CoA_acyltransferase"/>
</dbReference>
<dbReference type="STRING" id="1144750.SAMN05443431_101574"/>
<dbReference type="PANTHER" id="PTHR43792:SF8">
    <property type="entry name" value="[RIBOSOMAL PROTEIN US5]-ALANINE N-ACETYLTRANSFERASE"/>
    <property type="match status" value="1"/>
</dbReference>
<dbReference type="Proteomes" id="UP000199559">
    <property type="component" value="Unassembled WGS sequence"/>
</dbReference>
<dbReference type="AlphaFoldDB" id="A0A1I3JVX5"/>
<comment type="similarity">
    <text evidence="3">Belongs to the acetyltransferase family. RimJ subfamily.</text>
</comment>
<evidence type="ECO:0000256" key="3">
    <source>
        <dbReference type="ARBA" id="ARBA00038502"/>
    </source>
</evidence>
<sequence length="179" mass="21004">MIAKFDGIEINPIHSNDAWKLCDFMVSNEDRFKRYFPSTLKANSNPTLSKLFVEQKTKLFDKKEEFVFTLKQTETRKLIGLIYIKALDWSLDQGEFAYCIDYNFKGNGIVSKTIQLLSNHAFNTLQLKTLQIITHKNNLPSVNVALTNNFKWVKTLKNEFTPTNEKPLDMELYELYYER</sequence>
<proteinExistence type="inferred from homology"/>